<feature type="active site" evidence="6">
    <location>
        <position position="248"/>
    </location>
</feature>
<protein>
    <recommendedName>
        <fullName evidence="2">protein phosphatase methylesterase-1</fullName>
        <ecNumber evidence="2">3.1.1.89</ecNumber>
    </recommendedName>
</protein>
<gene>
    <name evidence="8" type="ORF">OSTLU_4675</name>
</gene>
<dbReference type="Proteomes" id="UP000001568">
    <property type="component" value="Chromosome 19"/>
</dbReference>
<organism evidence="8 9">
    <name type="scientific">Ostreococcus lucimarinus (strain CCE9901)</name>
    <dbReference type="NCBI Taxonomy" id="436017"/>
    <lineage>
        <taxon>Eukaryota</taxon>
        <taxon>Viridiplantae</taxon>
        <taxon>Chlorophyta</taxon>
        <taxon>Mamiellophyceae</taxon>
        <taxon>Mamiellales</taxon>
        <taxon>Bathycoccaceae</taxon>
        <taxon>Ostreococcus</taxon>
    </lineage>
</organism>
<keyword evidence="3" id="KW-0719">Serine esterase</keyword>
<comment type="similarity">
    <text evidence="1">Belongs to the AB hydrolase superfamily.</text>
</comment>
<feature type="non-terminal residue" evidence="8">
    <location>
        <position position="269"/>
    </location>
</feature>
<dbReference type="OMA" id="VTHHAYL"/>
<dbReference type="PIRSF" id="PIRSF022950">
    <property type="entry name" value="PPase_methylesterase_euk"/>
    <property type="match status" value="1"/>
</dbReference>
<dbReference type="EMBL" id="CP000599">
    <property type="protein sequence ID" value="ABP00678.1"/>
    <property type="molecule type" value="Genomic_DNA"/>
</dbReference>
<dbReference type="InterPro" id="IPR000073">
    <property type="entry name" value="AB_hydrolase_1"/>
</dbReference>
<proteinExistence type="inferred from homology"/>
<dbReference type="KEGG" id="olu:OSTLU_4675"/>
<evidence type="ECO:0000256" key="5">
    <source>
        <dbReference type="ARBA" id="ARBA00049203"/>
    </source>
</evidence>
<dbReference type="STRING" id="436017.A4SAC2"/>
<dbReference type="AlphaFoldDB" id="A4SAC2"/>
<evidence type="ECO:0000256" key="1">
    <source>
        <dbReference type="ARBA" id="ARBA00008645"/>
    </source>
</evidence>
<feature type="active site" evidence="6">
    <location>
        <position position="121"/>
    </location>
</feature>
<evidence type="ECO:0000313" key="8">
    <source>
        <dbReference type="EMBL" id="ABP00678.1"/>
    </source>
</evidence>
<dbReference type="EC" id="3.1.1.89" evidence="2"/>
<name>A4SAC2_OSTLU</name>
<reference evidence="8 9" key="1">
    <citation type="journal article" date="2007" name="Proc. Natl. Acad. Sci. U.S.A.">
        <title>The tiny eukaryote Ostreococcus provides genomic insights into the paradox of plankton speciation.</title>
        <authorList>
            <person name="Palenik B."/>
            <person name="Grimwood J."/>
            <person name="Aerts A."/>
            <person name="Rouze P."/>
            <person name="Salamov A."/>
            <person name="Putnam N."/>
            <person name="Dupont C."/>
            <person name="Jorgensen R."/>
            <person name="Derelle E."/>
            <person name="Rombauts S."/>
            <person name="Zhou K."/>
            <person name="Otillar R."/>
            <person name="Merchant S.S."/>
            <person name="Podell S."/>
            <person name="Gaasterland T."/>
            <person name="Napoli C."/>
            <person name="Gendler K."/>
            <person name="Manuell A."/>
            <person name="Tai V."/>
            <person name="Vallon O."/>
            <person name="Piganeau G."/>
            <person name="Jancek S."/>
            <person name="Heijde M."/>
            <person name="Jabbari K."/>
            <person name="Bowler C."/>
            <person name="Lohr M."/>
            <person name="Robbens S."/>
            <person name="Werner G."/>
            <person name="Dubchak I."/>
            <person name="Pazour G.J."/>
            <person name="Ren Q."/>
            <person name="Paulsen I."/>
            <person name="Delwiche C."/>
            <person name="Schmutz J."/>
            <person name="Rokhsar D."/>
            <person name="Van de Peer Y."/>
            <person name="Moreau H."/>
            <person name="Grigoriev I.V."/>
        </authorList>
    </citation>
    <scope>NUCLEOTIDE SEQUENCE [LARGE SCALE GENOMIC DNA]</scope>
    <source>
        <strain evidence="8 9">CCE9901</strain>
    </source>
</reference>
<dbReference type="InterPro" id="IPR029058">
    <property type="entry name" value="AB_hydrolase_fold"/>
</dbReference>
<evidence type="ECO:0000256" key="4">
    <source>
        <dbReference type="ARBA" id="ARBA00022801"/>
    </source>
</evidence>
<dbReference type="OrthoDB" id="194865at2759"/>
<keyword evidence="9" id="KW-1185">Reference proteome</keyword>
<dbReference type="GO" id="GO:0051723">
    <property type="term" value="F:protein methylesterase activity"/>
    <property type="evidence" value="ECO:0007669"/>
    <property type="project" value="UniProtKB-EC"/>
</dbReference>
<dbReference type="Gene3D" id="3.40.50.1820">
    <property type="entry name" value="alpha/beta hydrolase"/>
    <property type="match status" value="1"/>
</dbReference>
<dbReference type="PANTHER" id="PTHR14189:SF0">
    <property type="entry name" value="PROTEIN PHOSPHATASE METHYLESTERASE 1"/>
    <property type="match status" value="1"/>
</dbReference>
<feature type="active site" evidence="6">
    <location>
        <position position="88"/>
    </location>
</feature>
<dbReference type="RefSeq" id="XP_001422361.1">
    <property type="nucleotide sequence ID" value="XM_001422324.1"/>
</dbReference>
<evidence type="ECO:0000256" key="2">
    <source>
        <dbReference type="ARBA" id="ARBA00013111"/>
    </source>
</evidence>
<dbReference type="Pfam" id="PF12697">
    <property type="entry name" value="Abhydrolase_6"/>
    <property type="match status" value="1"/>
</dbReference>
<dbReference type="PANTHER" id="PTHR14189">
    <property type="entry name" value="PROTEIN PHOSPHATASE METHYLESTERASE-1 RELATED"/>
    <property type="match status" value="1"/>
</dbReference>
<dbReference type="HOGENOM" id="CLU_024818_2_0_1"/>
<evidence type="ECO:0000313" key="9">
    <source>
        <dbReference type="Proteomes" id="UP000001568"/>
    </source>
</evidence>
<feature type="non-terminal residue" evidence="8">
    <location>
        <position position="1"/>
    </location>
</feature>
<dbReference type="InterPro" id="IPR016812">
    <property type="entry name" value="PPase_methylesterase_euk"/>
</dbReference>
<evidence type="ECO:0000256" key="6">
    <source>
        <dbReference type="PIRSR" id="PIRSR022950-1"/>
    </source>
</evidence>
<evidence type="ECO:0000256" key="3">
    <source>
        <dbReference type="ARBA" id="ARBA00022487"/>
    </source>
</evidence>
<keyword evidence="4" id="KW-0378">Hydrolase</keyword>
<accession>A4SAC2</accession>
<dbReference type="ESTHER" id="ostlu-a4sac2">
    <property type="family name" value="PPase_methylesterase_euk"/>
</dbReference>
<sequence length="269" mass="29347">LFLLHGCPHTALTWSLVAETLRSRRERCEIVDVVAMDLRGHGESHSHDDALGETKASFDADVMARDCAKTLRRFVDGDARRVVVVGHSMGGAVATRVAKILETEFGVSDSALTLAGLVLIDIVEGSAMKALPAMGALVDARPTTFASLADAFHWSATRGGGTKNQRSASLSLPSQLRETDGGAWTWRVDLRETAPYWRSWYEGLSKRFLAVKAPKLLLLAGNDRLDTELMIAQMQGKFQMTLLPNAGHAIQEDDPESVANALENFLARY</sequence>
<evidence type="ECO:0000259" key="7">
    <source>
        <dbReference type="Pfam" id="PF12697"/>
    </source>
</evidence>
<feature type="domain" description="AB hydrolase-1" evidence="7">
    <location>
        <begin position="1"/>
        <end position="261"/>
    </location>
</feature>
<dbReference type="GeneID" id="5006419"/>
<comment type="catalytic activity">
    <reaction evidence="5">
        <text>[phosphatase 2A protein]-C-terminal L-leucine methyl ester + H2O = [phosphatase 2A protein]-C-terminal L-leucine + methanol + H(+)</text>
        <dbReference type="Rhea" id="RHEA:48548"/>
        <dbReference type="Rhea" id="RHEA-COMP:12134"/>
        <dbReference type="Rhea" id="RHEA-COMP:12135"/>
        <dbReference type="ChEBI" id="CHEBI:15377"/>
        <dbReference type="ChEBI" id="CHEBI:15378"/>
        <dbReference type="ChEBI" id="CHEBI:17790"/>
        <dbReference type="ChEBI" id="CHEBI:90516"/>
        <dbReference type="ChEBI" id="CHEBI:90517"/>
        <dbReference type="EC" id="3.1.1.89"/>
    </reaction>
</comment>
<dbReference type="eggNOG" id="KOG2564">
    <property type="taxonomic scope" value="Eukaryota"/>
</dbReference>
<dbReference type="SUPFAM" id="SSF53474">
    <property type="entry name" value="alpha/beta-Hydrolases"/>
    <property type="match status" value="1"/>
</dbReference>